<reference evidence="2 3" key="1">
    <citation type="submission" date="2021-01" db="EMBL/GenBank/DDBJ databases">
        <title>Whole genome shotgun sequence of Verrucosispora andamanensis NBRC 109075.</title>
        <authorList>
            <person name="Komaki H."/>
            <person name="Tamura T."/>
        </authorList>
    </citation>
    <scope>NUCLEOTIDE SEQUENCE [LARGE SCALE GENOMIC DNA]</scope>
    <source>
        <strain evidence="2 3">NBRC 109075</strain>
    </source>
</reference>
<name>A0ABQ4I014_9ACTN</name>
<accession>A0ABQ4I014</accession>
<dbReference type="EMBL" id="BOOZ01000028">
    <property type="protein sequence ID" value="GIJ11219.1"/>
    <property type="molecule type" value="Genomic_DNA"/>
</dbReference>
<protein>
    <submittedName>
        <fullName evidence="2">Uncharacterized protein</fullName>
    </submittedName>
</protein>
<evidence type="ECO:0000256" key="1">
    <source>
        <dbReference type="SAM" id="MobiDB-lite"/>
    </source>
</evidence>
<sequence>MSGLSLAMAACYYDAIADLPDVSPQELHLRIVGWVRRAQPIAETRCMGCVPTILPGIEHDCGGSKIPTEEVRFRCICPEPECLRRQGRKPSAGPAATPRPLRRRR</sequence>
<evidence type="ECO:0000313" key="2">
    <source>
        <dbReference type="EMBL" id="GIJ11219.1"/>
    </source>
</evidence>
<evidence type="ECO:0000313" key="3">
    <source>
        <dbReference type="Proteomes" id="UP000647017"/>
    </source>
</evidence>
<proteinExistence type="predicted"/>
<dbReference type="Proteomes" id="UP000647017">
    <property type="component" value="Unassembled WGS sequence"/>
</dbReference>
<keyword evidence="3" id="KW-1185">Reference proteome</keyword>
<dbReference type="RefSeq" id="WP_204010870.1">
    <property type="nucleotide sequence ID" value="NZ_BOOZ01000028.1"/>
</dbReference>
<gene>
    <name evidence="2" type="ORF">Van01_44330</name>
</gene>
<feature type="region of interest" description="Disordered" evidence="1">
    <location>
        <begin position="84"/>
        <end position="105"/>
    </location>
</feature>
<organism evidence="2 3">
    <name type="scientific">Micromonospora andamanensis</name>
    <dbReference type="NCBI Taxonomy" id="1287068"/>
    <lineage>
        <taxon>Bacteria</taxon>
        <taxon>Bacillati</taxon>
        <taxon>Actinomycetota</taxon>
        <taxon>Actinomycetes</taxon>
        <taxon>Micromonosporales</taxon>
        <taxon>Micromonosporaceae</taxon>
        <taxon>Micromonospora</taxon>
    </lineage>
</organism>
<comment type="caution">
    <text evidence="2">The sequence shown here is derived from an EMBL/GenBank/DDBJ whole genome shotgun (WGS) entry which is preliminary data.</text>
</comment>